<feature type="transmembrane region" description="Helical" evidence="7">
    <location>
        <begin position="187"/>
        <end position="209"/>
    </location>
</feature>
<dbReference type="InterPro" id="IPR033740">
    <property type="entry name" value="Pept_M24B"/>
</dbReference>
<dbReference type="SUPFAM" id="SSF55920">
    <property type="entry name" value="Creatinase/aminopeptidase"/>
    <property type="match status" value="1"/>
</dbReference>
<dbReference type="InterPro" id="IPR032416">
    <property type="entry name" value="Peptidase_M24_C"/>
</dbReference>
<dbReference type="FunFam" id="3.40.350.10:FF:000003">
    <property type="entry name" value="Xaa-pro aminopeptidase P"/>
    <property type="match status" value="1"/>
</dbReference>
<organism evidence="11 12">
    <name type="scientific">Wallemia mellicola</name>
    <dbReference type="NCBI Taxonomy" id="1708541"/>
    <lineage>
        <taxon>Eukaryota</taxon>
        <taxon>Fungi</taxon>
        <taxon>Dikarya</taxon>
        <taxon>Basidiomycota</taxon>
        <taxon>Wallemiomycotina</taxon>
        <taxon>Wallemiomycetes</taxon>
        <taxon>Wallemiales</taxon>
        <taxon>Wallemiaceae</taxon>
        <taxon>Wallemia</taxon>
    </lineage>
</organism>
<dbReference type="GO" id="GO:0005737">
    <property type="term" value="C:cytoplasm"/>
    <property type="evidence" value="ECO:0007669"/>
    <property type="project" value="UniProtKB-ARBA"/>
</dbReference>
<name>A0A4T0M2M6_9BASI</name>
<comment type="caution">
    <text evidence="11">The sequence shown here is derived from an EMBL/GenBank/DDBJ whole genome shotgun (WGS) entry which is preliminary data.</text>
</comment>
<feature type="compositionally biased region" description="Basic and acidic residues" evidence="6">
    <location>
        <begin position="1"/>
        <end position="12"/>
    </location>
</feature>
<evidence type="ECO:0000313" key="11">
    <source>
        <dbReference type="EMBL" id="TIB76839.1"/>
    </source>
</evidence>
<dbReference type="InterPro" id="IPR036005">
    <property type="entry name" value="Creatinase/aminopeptidase-like"/>
</dbReference>
<keyword evidence="3" id="KW-0479">Metal-binding</keyword>
<dbReference type="Pfam" id="PF16189">
    <property type="entry name" value="Creatinase_N_2"/>
    <property type="match status" value="1"/>
</dbReference>
<feature type="transmembrane region" description="Helical" evidence="7">
    <location>
        <begin position="365"/>
        <end position="385"/>
    </location>
</feature>
<feature type="domain" description="Peptidase M24 C-terminal" evidence="10">
    <location>
        <begin position="1133"/>
        <end position="1164"/>
    </location>
</feature>
<feature type="transmembrane region" description="Helical" evidence="7">
    <location>
        <begin position="286"/>
        <end position="306"/>
    </location>
</feature>
<keyword evidence="11" id="KW-0645">Protease</keyword>
<feature type="transmembrane region" description="Helical" evidence="7">
    <location>
        <begin position="216"/>
        <end position="240"/>
    </location>
</feature>
<dbReference type="InterPro" id="IPR050422">
    <property type="entry name" value="X-Pro_aminopeptidase_P"/>
</dbReference>
<dbReference type="SUPFAM" id="SSF53092">
    <property type="entry name" value="Creatinase/prolidase N-terminal domain"/>
    <property type="match status" value="1"/>
</dbReference>
<keyword evidence="4" id="KW-0378">Hydrolase</keyword>
<dbReference type="PANTHER" id="PTHR43763">
    <property type="entry name" value="XAA-PRO AMINOPEPTIDASE 1"/>
    <property type="match status" value="1"/>
</dbReference>
<dbReference type="InterPro" id="IPR029149">
    <property type="entry name" value="Creatin/AminoP/Spt16_N"/>
</dbReference>
<feature type="region of interest" description="Disordered" evidence="6">
    <location>
        <begin position="1"/>
        <end position="29"/>
    </location>
</feature>
<dbReference type="SUPFAM" id="SSF103473">
    <property type="entry name" value="MFS general substrate transporter"/>
    <property type="match status" value="1"/>
</dbReference>
<keyword evidence="7" id="KW-1133">Transmembrane helix</keyword>
<evidence type="ECO:0000256" key="7">
    <source>
        <dbReference type="SAM" id="Phobius"/>
    </source>
</evidence>
<dbReference type="Gene3D" id="3.90.230.10">
    <property type="entry name" value="Creatinase/methionine aminopeptidase superfamily"/>
    <property type="match status" value="1"/>
</dbReference>
<keyword evidence="11" id="KW-0031">Aminopeptidase</keyword>
<sequence>MTVDDSSMKSDNRSQSNKSSVSVQTNNRNDIAIQTSPALYDNNEASQNGLLAPSTTSLAPTAHNGVYGNNSNIRSRSVSFASTAAPSRVGVNDPYAAFRSKSTISLALPTGDAIEIEDEPDQLPTDQKPGQRTPSPQQPSTKMQIFRRMCIINLVAFSFGIDSTLWLPSVYNFILTLRPNDADRYLAVTQAVSALAQFIVSLSIGVFAAKVHSLKWTIVVCIALSFAGNFLYSCAGVGALNNVGAIIGGRILCGIASGSSGLAMGFIAISTANVDRLEALSQYRTYAGIALVLGPALNALFGLIDIKIGNYTINENNAPTYCSSFIMALLAILLGLFLSNKTKPAPNPIVPAIEFFRRGHYGPSLIILCSMLSSSYVSALILYVLPDRLSSFWGFSTGVQAGLQTAVYAAGLIGSLLSSYIRDGLGRLVLSITSWKNGVDKVTLLERAKADGGVSAGAPLYTGIGLEILLGIVSFLWVSLGLIAMMISFGLDFVYSSSQASTAAGFLIGCAVVMVGYNIQAAVLPTLFSKSLPNDLRVALTPWYGATVAMGKILAPLITEAITKATPTGGRTGGNQIGGYALALGVPIEHLPSFETKLLQTSQTELNDRLEDFRELLTDNKLDYYIVPTTDAHASEYVADADARLAFLSGFTGSSGVAIVGAYDAHLWTDSRYYIQAERELSRAWTLHKDGLPGVPTWTEWLSKYTQSARIGVDPKLMTYKQATSIEDILRDVESQLIYTEHNLIDQIWYERPALPLRPLFVLGMEFTGKHASEKLEDVDNWLGPKRAFIASALDDIAWVLNLRCQDSVPFNPVFYSYLLISQSKKVLFVHKDQLTGVVSDYLSDLNVEIKDYANVDNTLKSVSSNYTTIFASETVSRAVASDSGFSRIRTTTSPITLAKAAKNPVELKGAREAYKRDGLAFVRFLAWLDGQVRAGNPDLTEWNVSAKFDEIRSKLPLFKGLAYENISATGANAALPHYSTSKDNSPKLDLTTPYLNDSGGQYLDGTCDTTRTVHFGKPTKEQKVAFTRVLQGHIAIDSLVFPEGTTGGHIDVLARRPLWLENLDFGHGTGHGIGAYLNVHEGPHGINKGLSFAQFPLRVGCMNSNEPGYYAENKFGMRIESVVTVKESSKKGWLKYERLTKVPIDKRLVDYSLLTQFEKDWLNVGTFHVLKYTLTTPKAHNEDVKQTLLPLLDKSDKLTRKWLQLQ</sequence>
<comment type="similarity">
    <text evidence="2">Belongs to the peptidase M24B family.</text>
</comment>
<evidence type="ECO:0000256" key="4">
    <source>
        <dbReference type="ARBA" id="ARBA00022801"/>
    </source>
</evidence>
<feature type="transmembrane region" description="Helical" evidence="7">
    <location>
        <begin position="246"/>
        <end position="274"/>
    </location>
</feature>
<dbReference type="InterPro" id="IPR000587">
    <property type="entry name" value="Creatinase_N"/>
</dbReference>
<dbReference type="Pfam" id="PF01321">
    <property type="entry name" value="Creatinase_N"/>
    <property type="match status" value="1"/>
</dbReference>
<dbReference type="AlphaFoldDB" id="A0A4T0M2M6"/>
<feature type="compositionally biased region" description="Polar residues" evidence="6">
    <location>
        <begin position="13"/>
        <end position="29"/>
    </location>
</feature>
<dbReference type="GO" id="GO:0046872">
    <property type="term" value="F:metal ion binding"/>
    <property type="evidence" value="ECO:0007669"/>
    <property type="project" value="UniProtKB-KW"/>
</dbReference>
<dbReference type="GO" id="GO:0070006">
    <property type="term" value="F:metalloaminopeptidase activity"/>
    <property type="evidence" value="ECO:0007669"/>
    <property type="project" value="InterPro"/>
</dbReference>
<gene>
    <name evidence="11" type="ORF">E3Q22_03345</name>
</gene>
<dbReference type="InterPro" id="IPR036259">
    <property type="entry name" value="MFS_trans_sf"/>
</dbReference>
<dbReference type="Gene3D" id="1.20.1250.20">
    <property type="entry name" value="MFS general substrate transporter like domains"/>
    <property type="match status" value="2"/>
</dbReference>
<feature type="compositionally biased region" description="Polar residues" evidence="6">
    <location>
        <begin position="124"/>
        <end position="141"/>
    </location>
</feature>
<feature type="transmembrane region" description="Helical" evidence="7">
    <location>
        <begin position="503"/>
        <end position="528"/>
    </location>
</feature>
<accession>A0A4T0M2M6</accession>
<evidence type="ECO:0000256" key="1">
    <source>
        <dbReference type="ARBA" id="ARBA00001936"/>
    </source>
</evidence>
<comment type="cofactor">
    <cofactor evidence="1">
        <name>Mn(2+)</name>
        <dbReference type="ChEBI" id="CHEBI:29035"/>
    </cofactor>
</comment>
<dbReference type="InterPro" id="IPR000994">
    <property type="entry name" value="Pept_M24"/>
</dbReference>
<evidence type="ECO:0000256" key="5">
    <source>
        <dbReference type="ARBA" id="ARBA00023211"/>
    </source>
</evidence>
<dbReference type="PANTHER" id="PTHR43763:SF17">
    <property type="entry name" value="AMINOPEPTIDASE P, CYTOPLASMIC-RELATED"/>
    <property type="match status" value="1"/>
</dbReference>
<keyword evidence="7" id="KW-0472">Membrane</keyword>
<evidence type="ECO:0000259" key="9">
    <source>
        <dbReference type="Pfam" id="PF01321"/>
    </source>
</evidence>
<keyword evidence="7" id="KW-0812">Transmembrane</keyword>
<feature type="domain" description="Creatinase N-terminal" evidence="9">
    <location>
        <begin position="609"/>
        <end position="734"/>
    </location>
</feature>
<proteinExistence type="inferred from homology"/>
<evidence type="ECO:0000256" key="3">
    <source>
        <dbReference type="ARBA" id="ARBA00022723"/>
    </source>
</evidence>
<feature type="region of interest" description="Disordered" evidence="6">
    <location>
        <begin position="120"/>
        <end position="141"/>
    </location>
</feature>
<reference evidence="11 12" key="1">
    <citation type="submission" date="2019-03" db="EMBL/GenBank/DDBJ databases">
        <title>Sequencing 25 genomes of Wallemia mellicola.</title>
        <authorList>
            <person name="Gostincar C."/>
        </authorList>
    </citation>
    <scope>NUCLEOTIDE SEQUENCE [LARGE SCALE GENOMIC DNA]</scope>
    <source>
        <strain evidence="11 12">EXF-6152</strain>
    </source>
</reference>
<dbReference type="Gene3D" id="3.40.350.10">
    <property type="entry name" value="Creatinase/prolidase N-terminal domain"/>
    <property type="match status" value="2"/>
</dbReference>
<evidence type="ECO:0000256" key="6">
    <source>
        <dbReference type="SAM" id="MobiDB-lite"/>
    </source>
</evidence>
<feature type="transmembrane region" description="Helical" evidence="7">
    <location>
        <begin position="468"/>
        <end position="491"/>
    </location>
</feature>
<keyword evidence="5" id="KW-0464">Manganese</keyword>
<feature type="transmembrane region" description="Helical" evidence="7">
    <location>
        <begin position="150"/>
        <end position="167"/>
    </location>
</feature>
<dbReference type="Pfam" id="PF16188">
    <property type="entry name" value="Peptidase_M24_C"/>
    <property type="match status" value="1"/>
</dbReference>
<dbReference type="FunFam" id="3.90.230.10:FF:000007">
    <property type="entry name" value="Xaa-Pro aminopeptidase P"/>
    <property type="match status" value="1"/>
</dbReference>
<dbReference type="EMBL" id="SPRC01000041">
    <property type="protein sequence ID" value="TIB76839.1"/>
    <property type="molecule type" value="Genomic_DNA"/>
</dbReference>
<dbReference type="Pfam" id="PF00557">
    <property type="entry name" value="Peptidase_M24"/>
    <property type="match status" value="1"/>
</dbReference>
<dbReference type="Proteomes" id="UP000310685">
    <property type="component" value="Unassembled WGS sequence"/>
</dbReference>
<evidence type="ECO:0000259" key="8">
    <source>
        <dbReference type="Pfam" id="PF00557"/>
    </source>
</evidence>
<protein>
    <submittedName>
        <fullName evidence="11">Creatinase/aminopeptidase</fullName>
    </submittedName>
</protein>
<evidence type="ECO:0000259" key="10">
    <source>
        <dbReference type="Pfam" id="PF16188"/>
    </source>
</evidence>
<feature type="transmembrane region" description="Helical" evidence="7">
    <location>
        <begin position="318"/>
        <end position="338"/>
    </location>
</feature>
<dbReference type="CDD" id="cd01085">
    <property type="entry name" value="APP"/>
    <property type="match status" value="1"/>
</dbReference>
<feature type="domain" description="Peptidase M24" evidence="8">
    <location>
        <begin position="911"/>
        <end position="1128"/>
    </location>
</feature>
<evidence type="ECO:0000313" key="12">
    <source>
        <dbReference type="Proteomes" id="UP000310685"/>
    </source>
</evidence>
<evidence type="ECO:0000256" key="2">
    <source>
        <dbReference type="ARBA" id="ARBA00008766"/>
    </source>
</evidence>